<evidence type="ECO:0000259" key="15">
    <source>
        <dbReference type="PROSITE" id="PS50109"/>
    </source>
</evidence>
<evidence type="ECO:0000256" key="6">
    <source>
        <dbReference type="ARBA" id="ARBA00022679"/>
    </source>
</evidence>
<dbReference type="SMART" id="SM00388">
    <property type="entry name" value="HisKA"/>
    <property type="match status" value="1"/>
</dbReference>
<dbReference type="Pfam" id="PF02518">
    <property type="entry name" value="HATPase_c"/>
    <property type="match status" value="1"/>
</dbReference>
<evidence type="ECO:0000256" key="13">
    <source>
        <dbReference type="ARBA" id="ARBA00023136"/>
    </source>
</evidence>
<keyword evidence="9 17" id="KW-0418">Kinase</keyword>
<dbReference type="InterPro" id="IPR036097">
    <property type="entry name" value="HisK_dim/P_sf"/>
</dbReference>
<dbReference type="PANTHER" id="PTHR45528:SF8">
    <property type="entry name" value="HISTIDINE KINASE"/>
    <property type="match status" value="1"/>
</dbReference>
<dbReference type="InterPro" id="IPR003661">
    <property type="entry name" value="HisK_dim/P_dom"/>
</dbReference>
<dbReference type="InterPro" id="IPR036890">
    <property type="entry name" value="HATPase_C_sf"/>
</dbReference>
<dbReference type="Gene3D" id="6.10.340.10">
    <property type="match status" value="1"/>
</dbReference>
<evidence type="ECO:0000256" key="14">
    <source>
        <dbReference type="SAM" id="Phobius"/>
    </source>
</evidence>
<evidence type="ECO:0000256" key="2">
    <source>
        <dbReference type="ARBA" id="ARBA00004651"/>
    </source>
</evidence>
<dbReference type="InterPro" id="IPR005467">
    <property type="entry name" value="His_kinase_dom"/>
</dbReference>
<accession>A0ABX7AX85</accession>
<dbReference type="RefSeq" id="WP_053594291.1">
    <property type="nucleotide sequence ID" value="NZ_CP067341.1"/>
</dbReference>
<keyword evidence="5" id="KW-0597">Phosphoprotein</keyword>
<dbReference type="SUPFAM" id="SSF47384">
    <property type="entry name" value="Homodimeric domain of signal transducing histidine kinase"/>
    <property type="match status" value="1"/>
</dbReference>
<organism evidence="17 18">
    <name type="scientific">Lysinibacillus agricola</name>
    <dbReference type="NCBI Taxonomy" id="2590012"/>
    <lineage>
        <taxon>Bacteria</taxon>
        <taxon>Bacillati</taxon>
        <taxon>Bacillota</taxon>
        <taxon>Bacilli</taxon>
        <taxon>Bacillales</taxon>
        <taxon>Bacillaceae</taxon>
        <taxon>Lysinibacillus</taxon>
    </lineage>
</organism>
<dbReference type="InterPro" id="IPR008358">
    <property type="entry name" value="Sig_transdc_His_kin/Pase_MprB"/>
</dbReference>
<keyword evidence="8" id="KW-0547">Nucleotide-binding</keyword>
<dbReference type="Gene3D" id="1.10.287.130">
    <property type="match status" value="1"/>
</dbReference>
<comment type="subcellular location">
    <subcellularLocation>
        <location evidence="2">Cell membrane</location>
        <topology evidence="2">Multi-pass membrane protein</topology>
    </subcellularLocation>
</comment>
<feature type="transmembrane region" description="Helical" evidence="14">
    <location>
        <begin position="20"/>
        <end position="42"/>
    </location>
</feature>
<dbReference type="EC" id="2.7.13.3" evidence="3"/>
<dbReference type="GO" id="GO:0016301">
    <property type="term" value="F:kinase activity"/>
    <property type="evidence" value="ECO:0007669"/>
    <property type="project" value="UniProtKB-KW"/>
</dbReference>
<keyword evidence="6" id="KW-0808">Transferase</keyword>
<evidence type="ECO:0000256" key="9">
    <source>
        <dbReference type="ARBA" id="ARBA00022777"/>
    </source>
</evidence>
<keyword evidence="7 14" id="KW-0812">Transmembrane</keyword>
<dbReference type="InterPro" id="IPR003594">
    <property type="entry name" value="HATPase_dom"/>
</dbReference>
<gene>
    <name evidence="17" type="ORF">FJQ98_06595</name>
</gene>
<dbReference type="Proteomes" id="UP000596049">
    <property type="component" value="Chromosome"/>
</dbReference>
<dbReference type="EMBL" id="CP067341">
    <property type="protein sequence ID" value="QQP13715.1"/>
    <property type="molecule type" value="Genomic_DNA"/>
</dbReference>
<evidence type="ECO:0000256" key="1">
    <source>
        <dbReference type="ARBA" id="ARBA00000085"/>
    </source>
</evidence>
<keyword evidence="4" id="KW-1003">Cell membrane</keyword>
<evidence type="ECO:0000256" key="7">
    <source>
        <dbReference type="ARBA" id="ARBA00022692"/>
    </source>
</evidence>
<keyword evidence="10" id="KW-0067">ATP-binding</keyword>
<dbReference type="CDD" id="cd06225">
    <property type="entry name" value="HAMP"/>
    <property type="match status" value="1"/>
</dbReference>
<evidence type="ECO:0000256" key="3">
    <source>
        <dbReference type="ARBA" id="ARBA00012438"/>
    </source>
</evidence>
<keyword evidence="18" id="KW-1185">Reference proteome</keyword>
<dbReference type="InterPro" id="IPR050398">
    <property type="entry name" value="HssS/ArlS-like"/>
</dbReference>
<evidence type="ECO:0000313" key="18">
    <source>
        <dbReference type="Proteomes" id="UP000596049"/>
    </source>
</evidence>
<dbReference type="Pfam" id="PF00512">
    <property type="entry name" value="HisKA"/>
    <property type="match status" value="1"/>
</dbReference>
<dbReference type="SUPFAM" id="SSF55874">
    <property type="entry name" value="ATPase domain of HSP90 chaperone/DNA topoisomerase II/histidine kinase"/>
    <property type="match status" value="1"/>
</dbReference>
<reference evidence="17 18" key="1">
    <citation type="submission" date="2020-01" db="EMBL/GenBank/DDBJ databases">
        <authorList>
            <person name="Liu G."/>
            <person name="Liu B."/>
        </authorList>
    </citation>
    <scope>NUCLEOTIDE SEQUENCE [LARGE SCALE GENOMIC DNA]</scope>
    <source>
        <strain evidence="17 18">FJAT-51161</strain>
    </source>
</reference>
<evidence type="ECO:0000256" key="5">
    <source>
        <dbReference type="ARBA" id="ARBA00022553"/>
    </source>
</evidence>
<dbReference type="SMART" id="SM00387">
    <property type="entry name" value="HATPase_c"/>
    <property type="match status" value="1"/>
</dbReference>
<dbReference type="PANTHER" id="PTHR45528">
    <property type="entry name" value="SENSOR HISTIDINE KINASE CPXA"/>
    <property type="match status" value="1"/>
</dbReference>
<evidence type="ECO:0000256" key="11">
    <source>
        <dbReference type="ARBA" id="ARBA00022989"/>
    </source>
</evidence>
<dbReference type="PROSITE" id="PS50109">
    <property type="entry name" value="HIS_KIN"/>
    <property type="match status" value="1"/>
</dbReference>
<evidence type="ECO:0000256" key="12">
    <source>
        <dbReference type="ARBA" id="ARBA00023012"/>
    </source>
</evidence>
<dbReference type="InterPro" id="IPR003660">
    <property type="entry name" value="HAMP_dom"/>
</dbReference>
<keyword evidence="12" id="KW-0902">Two-component regulatory system</keyword>
<name>A0ABX7AX85_9BACI</name>
<dbReference type="PROSITE" id="PS50885">
    <property type="entry name" value="HAMP"/>
    <property type="match status" value="1"/>
</dbReference>
<dbReference type="Gene3D" id="3.30.565.10">
    <property type="entry name" value="Histidine kinase-like ATPase, C-terminal domain"/>
    <property type="match status" value="1"/>
</dbReference>
<keyword evidence="11 14" id="KW-1133">Transmembrane helix</keyword>
<evidence type="ECO:0000256" key="8">
    <source>
        <dbReference type="ARBA" id="ARBA00022741"/>
    </source>
</evidence>
<proteinExistence type="predicted"/>
<feature type="domain" description="Histidine kinase" evidence="15">
    <location>
        <begin position="243"/>
        <end position="458"/>
    </location>
</feature>
<feature type="transmembrane region" description="Helical" evidence="14">
    <location>
        <begin position="156"/>
        <end position="175"/>
    </location>
</feature>
<dbReference type="Pfam" id="PF00672">
    <property type="entry name" value="HAMP"/>
    <property type="match status" value="1"/>
</dbReference>
<keyword evidence="13 14" id="KW-0472">Membrane</keyword>
<protein>
    <recommendedName>
        <fullName evidence="3">histidine kinase</fullName>
        <ecNumber evidence="3">2.7.13.3</ecNumber>
    </recommendedName>
</protein>
<evidence type="ECO:0000259" key="16">
    <source>
        <dbReference type="PROSITE" id="PS50885"/>
    </source>
</evidence>
<dbReference type="CDD" id="cd00082">
    <property type="entry name" value="HisKA"/>
    <property type="match status" value="1"/>
</dbReference>
<evidence type="ECO:0000256" key="10">
    <source>
        <dbReference type="ARBA" id="ARBA00022840"/>
    </source>
</evidence>
<feature type="domain" description="HAMP" evidence="16">
    <location>
        <begin position="176"/>
        <end position="228"/>
    </location>
</feature>
<evidence type="ECO:0000313" key="17">
    <source>
        <dbReference type="EMBL" id="QQP13715.1"/>
    </source>
</evidence>
<dbReference type="PRINTS" id="PR01780">
    <property type="entry name" value="LANTIREGPROT"/>
</dbReference>
<evidence type="ECO:0000256" key="4">
    <source>
        <dbReference type="ARBA" id="ARBA00022475"/>
    </source>
</evidence>
<comment type="catalytic activity">
    <reaction evidence="1">
        <text>ATP + protein L-histidine = ADP + protein N-phospho-L-histidine.</text>
        <dbReference type="EC" id="2.7.13.3"/>
    </reaction>
</comment>
<sequence length="474" mass="53734">METMKPNKGTRLHTFFLRYLLFLSLGTILLVVLLIGLTMFAFSTNIVLPANYAETQISLSRDRIASSSTVTADMIPDLVDYAVFSKEGKLLAGNLSEKEAYKAWNAMKKEQTQGISQFYSFIERENEICILRYYILPQYRSANMREYLPNPQLLDVLLFIIGIITLVTVLAIHFGRKLKKKMFGLQEAIEKIQNQNLDFTISPSGIREIDEISISLEHMREALNSSLKQQWESEQTRREQISALAHDLKTPLTIIRGNAELLQDTVQDDIQKEYNNYILKNTIEIEKFTKELIDLSKMEKNIVREKTNVKADAFMTEVENQMRALSLEKRLQVDVKKEMIPAFMFIDEEQFYRAILNVIANAVEHTPENGKATFTVQGAADFIQFIVTDSGCGFSPRDLNEATKQFYRGDPSRNAGNHHGMGLYIAQSIVQSHSGTLLIGNDLTTSGGKVTITIPIKEAHSQNGNQPHAMMTSL</sequence>